<dbReference type="Pfam" id="PF13561">
    <property type="entry name" value="adh_short_C2"/>
    <property type="match status" value="1"/>
</dbReference>
<dbReference type="PANTHER" id="PTHR42760">
    <property type="entry name" value="SHORT-CHAIN DEHYDROGENASES/REDUCTASES FAMILY MEMBER"/>
    <property type="match status" value="1"/>
</dbReference>
<dbReference type="PRINTS" id="PR00080">
    <property type="entry name" value="SDRFAMILY"/>
</dbReference>
<dbReference type="PANTHER" id="PTHR42760:SF133">
    <property type="entry name" value="3-OXOACYL-[ACYL-CARRIER-PROTEIN] REDUCTASE"/>
    <property type="match status" value="1"/>
</dbReference>
<protein>
    <submittedName>
        <fullName evidence="3">3-ketoacyl-ACP reductase</fullName>
    </submittedName>
</protein>
<sequence length="251" mass="27698">MTRTAIVTGGTRGIGLAIAKQLSEDGFSVVIVGTREKEAYAEQLKWFDENERDYLYVTGDISNKEDRIHIVKMSVSHYGKINLLVNNAGVAPKVRADLLTMSEESFDYVLGINLRGNMFLTQLVANQMTQQEEKGIIINVSSCSAEVSSVNRGEYCVSKAGVSMLTKLYADRLSSEGILVYEVRPGVILTDMTSTVQSKYEKMIEDGVFPIRRWGVPEDVALAVSAFAGGKFPYTTGNYIDVDGGFHIKRL</sequence>
<dbReference type="InterPro" id="IPR036291">
    <property type="entry name" value="NAD(P)-bd_dom_sf"/>
</dbReference>
<keyword evidence="4" id="KW-1185">Reference proteome</keyword>
<accession>A0A419STF1</accession>
<dbReference type="GO" id="GO:0016616">
    <property type="term" value="F:oxidoreductase activity, acting on the CH-OH group of donors, NAD or NADP as acceptor"/>
    <property type="evidence" value="ECO:0007669"/>
    <property type="project" value="TreeGrafter"/>
</dbReference>
<dbReference type="InterPro" id="IPR020904">
    <property type="entry name" value="Sc_DH/Rdtase_CS"/>
</dbReference>
<keyword evidence="2" id="KW-0560">Oxidoreductase</keyword>
<organism evidence="3 4">
    <name type="scientific">Lacrimispora algidixylanolytica</name>
    <dbReference type="NCBI Taxonomy" id="94868"/>
    <lineage>
        <taxon>Bacteria</taxon>
        <taxon>Bacillati</taxon>
        <taxon>Bacillota</taxon>
        <taxon>Clostridia</taxon>
        <taxon>Lachnospirales</taxon>
        <taxon>Lachnospiraceae</taxon>
        <taxon>Lacrimispora</taxon>
    </lineage>
</organism>
<dbReference type="EMBL" id="MCIA01000034">
    <property type="protein sequence ID" value="RKD28531.1"/>
    <property type="molecule type" value="Genomic_DNA"/>
</dbReference>
<evidence type="ECO:0000313" key="3">
    <source>
        <dbReference type="EMBL" id="RKD28531.1"/>
    </source>
</evidence>
<dbReference type="Gene3D" id="3.40.50.720">
    <property type="entry name" value="NAD(P)-binding Rossmann-like Domain"/>
    <property type="match status" value="1"/>
</dbReference>
<reference evidence="3 4" key="1">
    <citation type="submission" date="2016-08" db="EMBL/GenBank/DDBJ databases">
        <title>A new outlook on sporulation: Clostridium algidixylanolyticum.</title>
        <authorList>
            <person name="Poppleton D.I."/>
            <person name="Gribaldo S."/>
        </authorList>
    </citation>
    <scope>NUCLEOTIDE SEQUENCE [LARGE SCALE GENOMIC DNA]</scope>
    <source>
        <strain evidence="3 4">SPL73</strain>
    </source>
</reference>
<dbReference type="Proteomes" id="UP000284277">
    <property type="component" value="Unassembled WGS sequence"/>
</dbReference>
<dbReference type="PROSITE" id="PS00061">
    <property type="entry name" value="ADH_SHORT"/>
    <property type="match status" value="1"/>
</dbReference>
<dbReference type="FunFam" id="3.40.50.720:FF:000173">
    <property type="entry name" value="3-oxoacyl-[acyl-carrier protein] reductase"/>
    <property type="match status" value="1"/>
</dbReference>
<dbReference type="SUPFAM" id="SSF51735">
    <property type="entry name" value="NAD(P)-binding Rossmann-fold domains"/>
    <property type="match status" value="1"/>
</dbReference>
<dbReference type="OrthoDB" id="9803333at2"/>
<dbReference type="NCBIfam" id="NF009386">
    <property type="entry name" value="PRK12745.1"/>
    <property type="match status" value="1"/>
</dbReference>
<dbReference type="GO" id="GO:0048038">
    <property type="term" value="F:quinone binding"/>
    <property type="evidence" value="ECO:0007669"/>
    <property type="project" value="TreeGrafter"/>
</dbReference>
<dbReference type="InterPro" id="IPR002347">
    <property type="entry name" value="SDR_fam"/>
</dbReference>
<proteinExistence type="inferred from homology"/>
<comment type="similarity">
    <text evidence="1">Belongs to the short-chain dehydrogenases/reductases (SDR) family.</text>
</comment>
<name>A0A419STF1_9FIRM</name>
<dbReference type="PRINTS" id="PR00081">
    <property type="entry name" value="GDHRDH"/>
</dbReference>
<dbReference type="AlphaFoldDB" id="A0A419STF1"/>
<dbReference type="GO" id="GO:0006633">
    <property type="term" value="P:fatty acid biosynthetic process"/>
    <property type="evidence" value="ECO:0007669"/>
    <property type="project" value="TreeGrafter"/>
</dbReference>
<gene>
    <name evidence="3" type="ORF">BET01_09930</name>
</gene>
<evidence type="ECO:0000256" key="2">
    <source>
        <dbReference type="ARBA" id="ARBA00023002"/>
    </source>
</evidence>
<evidence type="ECO:0000256" key="1">
    <source>
        <dbReference type="ARBA" id="ARBA00006484"/>
    </source>
</evidence>
<comment type="caution">
    <text evidence="3">The sequence shown here is derived from an EMBL/GenBank/DDBJ whole genome shotgun (WGS) entry which is preliminary data.</text>
</comment>
<dbReference type="RefSeq" id="WP_120198493.1">
    <property type="nucleotide sequence ID" value="NZ_MCIA01000034.1"/>
</dbReference>
<evidence type="ECO:0000313" key="4">
    <source>
        <dbReference type="Proteomes" id="UP000284277"/>
    </source>
</evidence>